<sequence length="674" mass="70972">MRLSSIFILTGTFLAAAAGSMVAAGFAVDTIENASETNVRRSLDQSELGWAEVRADGLQVRLSGIAPTEALRFRAKSVASSVVEASRVIDRMQVQASSALAAPDFSIEILRNEGEISLIGLIPAETDRAALVDRVSKLRGVENVSDLLQSADYPVPAGWSATVSYAVNALRNLPHSKISLSSDRVSITAMSDSPEAKRALEADLRRRADPDMRLMLSISAPRPIIAPFTLRFVRDAEGARFDACSADTERASRMILDAGRVAGMEAPGRCVIGLGVPSSDWGRATSMAVRAVGELGGGSVTVSDADISLIAAEGTTQADFDRVVGELENGLPEVYALHTVLPKMPDAAPSGTPEFTATLSPEGKVQLRGRVSDEVMRNATESLAKARFGSDSVYTAARLDETLPEGWPVRVLTSLDALSLLANGAVTVTPDSVDISGNTGNQDASNEIARMFGSRLGEGAEFQINVTYQEKLDPLAALPTPEECLALLKGVQKEAKINFEPGSANVTGDSRGLLDQIAEVLKTCPELPLQIAGFTDSQGREEMNLALSESRAQAVLNELRTRRVLTSSFAAEGFGEADPIADNATEEGREANRRIEFRLQATADDDAGTAPGMIVEDGLGGAHLLGDGSDVDVSGDEGREDIDGSGDATDDGSGDFSGDDMGEGSDAGEDLPAE</sequence>
<dbReference type="InterPro" id="IPR007055">
    <property type="entry name" value="BON_dom"/>
</dbReference>
<dbReference type="Pfam" id="PF00691">
    <property type="entry name" value="OmpA"/>
    <property type="match status" value="1"/>
</dbReference>
<dbReference type="GO" id="GO:0009279">
    <property type="term" value="C:cell outer membrane"/>
    <property type="evidence" value="ECO:0007669"/>
    <property type="project" value="UniProtKB-SubCell"/>
</dbReference>
<reference evidence="8 9" key="1">
    <citation type="submission" date="2019-10" db="EMBL/GenBank/DDBJ databases">
        <title>Pseudopuniceibacterium sp. HQ09 islated from Antarctica.</title>
        <authorList>
            <person name="Liao L."/>
            <person name="Su S."/>
            <person name="Chen B."/>
            <person name="Yu Y."/>
        </authorList>
    </citation>
    <scope>NUCLEOTIDE SEQUENCE [LARGE SCALE GENOMIC DNA]</scope>
    <source>
        <strain evidence="8 9">HQ09</strain>
    </source>
</reference>
<dbReference type="Gene3D" id="3.30.1330.60">
    <property type="entry name" value="OmpA-like domain"/>
    <property type="match status" value="1"/>
</dbReference>
<dbReference type="PROSITE" id="PS51123">
    <property type="entry name" value="OMPA_2"/>
    <property type="match status" value="1"/>
</dbReference>
<dbReference type="RefSeq" id="WP_193081279.1">
    <property type="nucleotide sequence ID" value="NZ_CP045201.1"/>
</dbReference>
<keyword evidence="3" id="KW-0998">Cell outer membrane</keyword>
<dbReference type="KEGG" id="pshq:F3W81_19955"/>
<dbReference type="PRINTS" id="PR01021">
    <property type="entry name" value="OMPADOMAIN"/>
</dbReference>
<dbReference type="InterPro" id="IPR036737">
    <property type="entry name" value="OmpA-like_sf"/>
</dbReference>
<keyword evidence="9" id="KW-1185">Reference proteome</keyword>
<dbReference type="PANTHER" id="PTHR30329:SF21">
    <property type="entry name" value="LIPOPROTEIN YIAD-RELATED"/>
    <property type="match status" value="1"/>
</dbReference>
<organism evidence="8 9">
    <name type="scientific">Pseudooceanicola spongiae</name>
    <dbReference type="NCBI Taxonomy" id="2613965"/>
    <lineage>
        <taxon>Bacteria</taxon>
        <taxon>Pseudomonadati</taxon>
        <taxon>Pseudomonadota</taxon>
        <taxon>Alphaproteobacteria</taxon>
        <taxon>Rhodobacterales</taxon>
        <taxon>Paracoccaceae</taxon>
        <taxon>Pseudooceanicola</taxon>
    </lineage>
</organism>
<evidence type="ECO:0000256" key="2">
    <source>
        <dbReference type="ARBA" id="ARBA00023136"/>
    </source>
</evidence>
<dbReference type="InterPro" id="IPR006664">
    <property type="entry name" value="OMP_bac"/>
</dbReference>
<dbReference type="Gene3D" id="3.40.1520.20">
    <property type="match status" value="2"/>
</dbReference>
<keyword evidence="2 4" id="KW-0472">Membrane</keyword>
<dbReference type="AlphaFoldDB" id="A0A7L9WSG7"/>
<dbReference type="CDD" id="cd07185">
    <property type="entry name" value="OmpA_C-like"/>
    <property type="match status" value="1"/>
</dbReference>
<dbReference type="SUPFAM" id="SSF103088">
    <property type="entry name" value="OmpA-like"/>
    <property type="match status" value="1"/>
</dbReference>
<dbReference type="EMBL" id="CP045201">
    <property type="protein sequence ID" value="QOL82903.1"/>
    <property type="molecule type" value="Genomic_DNA"/>
</dbReference>
<evidence type="ECO:0000256" key="4">
    <source>
        <dbReference type="PROSITE-ProRule" id="PRU00473"/>
    </source>
</evidence>
<evidence type="ECO:0000313" key="9">
    <source>
        <dbReference type="Proteomes" id="UP000594118"/>
    </source>
</evidence>
<evidence type="ECO:0000256" key="5">
    <source>
        <dbReference type="SAM" id="MobiDB-lite"/>
    </source>
</evidence>
<feature type="signal peptide" evidence="6">
    <location>
        <begin position="1"/>
        <end position="23"/>
    </location>
</feature>
<dbReference type="Proteomes" id="UP000594118">
    <property type="component" value="Chromosome"/>
</dbReference>
<evidence type="ECO:0000256" key="3">
    <source>
        <dbReference type="ARBA" id="ARBA00023237"/>
    </source>
</evidence>
<feature type="domain" description="OmpA-like" evidence="7">
    <location>
        <begin position="486"/>
        <end position="603"/>
    </location>
</feature>
<keyword evidence="6" id="KW-0732">Signal</keyword>
<feature type="chain" id="PRO_5032644480" evidence="6">
    <location>
        <begin position="24"/>
        <end position="674"/>
    </location>
</feature>
<gene>
    <name evidence="8" type="ORF">F3W81_19955</name>
</gene>
<dbReference type="PANTHER" id="PTHR30329">
    <property type="entry name" value="STATOR ELEMENT OF FLAGELLAR MOTOR COMPLEX"/>
    <property type="match status" value="1"/>
</dbReference>
<evidence type="ECO:0000256" key="1">
    <source>
        <dbReference type="ARBA" id="ARBA00004442"/>
    </source>
</evidence>
<dbReference type="InterPro" id="IPR006665">
    <property type="entry name" value="OmpA-like"/>
</dbReference>
<feature type="region of interest" description="Disordered" evidence="5">
    <location>
        <begin position="625"/>
        <end position="674"/>
    </location>
</feature>
<comment type="subcellular location">
    <subcellularLocation>
        <location evidence="1">Cell outer membrane</location>
    </subcellularLocation>
</comment>
<protein>
    <submittedName>
        <fullName evidence="8">OmpA family protein</fullName>
    </submittedName>
</protein>
<dbReference type="InterPro" id="IPR050330">
    <property type="entry name" value="Bact_OuterMem_StrucFunc"/>
</dbReference>
<evidence type="ECO:0000259" key="7">
    <source>
        <dbReference type="PROSITE" id="PS51123"/>
    </source>
</evidence>
<feature type="compositionally biased region" description="Acidic residues" evidence="5">
    <location>
        <begin position="629"/>
        <end position="674"/>
    </location>
</feature>
<name>A0A7L9WSG7_9RHOB</name>
<evidence type="ECO:0000313" key="8">
    <source>
        <dbReference type="EMBL" id="QOL82903.1"/>
    </source>
</evidence>
<evidence type="ECO:0000256" key="6">
    <source>
        <dbReference type="SAM" id="SignalP"/>
    </source>
</evidence>
<proteinExistence type="predicted"/>
<accession>A0A7L9WSG7</accession>
<dbReference type="Pfam" id="PF04972">
    <property type="entry name" value="BON"/>
    <property type="match status" value="1"/>
</dbReference>